<keyword evidence="3" id="KW-1185">Reference proteome</keyword>
<name>A0A813NWR4_9BILA</name>
<dbReference type="EMBL" id="CAJNOC010000327">
    <property type="protein sequence ID" value="CAF0745651.1"/>
    <property type="molecule type" value="Genomic_DNA"/>
</dbReference>
<gene>
    <name evidence="2" type="ORF">OXX778_LOCUS3633</name>
</gene>
<dbReference type="Proteomes" id="UP000663879">
    <property type="component" value="Unassembled WGS sequence"/>
</dbReference>
<feature type="compositionally biased region" description="Low complexity" evidence="1">
    <location>
        <begin position="177"/>
        <end position="191"/>
    </location>
</feature>
<protein>
    <submittedName>
        <fullName evidence="2">Uncharacterized protein</fullName>
    </submittedName>
</protein>
<proteinExistence type="predicted"/>
<comment type="caution">
    <text evidence="2">The sequence shown here is derived from an EMBL/GenBank/DDBJ whole genome shotgun (WGS) entry which is preliminary data.</text>
</comment>
<dbReference type="AlphaFoldDB" id="A0A813NWR4"/>
<reference evidence="2" key="1">
    <citation type="submission" date="2021-02" db="EMBL/GenBank/DDBJ databases">
        <authorList>
            <person name="Nowell W R."/>
        </authorList>
    </citation>
    <scope>NUCLEOTIDE SEQUENCE</scope>
    <source>
        <strain evidence="2">Ploen Becks lab</strain>
    </source>
</reference>
<organism evidence="2 3">
    <name type="scientific">Brachionus calyciflorus</name>
    <dbReference type="NCBI Taxonomy" id="104777"/>
    <lineage>
        <taxon>Eukaryota</taxon>
        <taxon>Metazoa</taxon>
        <taxon>Spiralia</taxon>
        <taxon>Gnathifera</taxon>
        <taxon>Rotifera</taxon>
        <taxon>Eurotatoria</taxon>
        <taxon>Monogononta</taxon>
        <taxon>Pseudotrocha</taxon>
        <taxon>Ploima</taxon>
        <taxon>Brachionidae</taxon>
        <taxon>Brachionus</taxon>
    </lineage>
</organism>
<evidence type="ECO:0000313" key="2">
    <source>
        <dbReference type="EMBL" id="CAF0745651.1"/>
    </source>
</evidence>
<evidence type="ECO:0000313" key="3">
    <source>
        <dbReference type="Proteomes" id="UP000663879"/>
    </source>
</evidence>
<sequence>MSENDVSLEPDEDKQKICSEFNEIETGHSIDPSESSGLKYQKLWKIVNSKSSNFCEESDVVDKPVKLKTTVPKKEKRDASINCLSEYYTEADLYYLKRALILNSQYELDLTDVHFKNIGEVAAAALLTERLKRLSLTHDDLQLGRYRRNAAVLSDGKMVVLYHQQLKKKRSNRSLSKKSTSGLSTSLDEPE</sequence>
<accession>A0A813NWR4</accession>
<evidence type="ECO:0000256" key="1">
    <source>
        <dbReference type="SAM" id="MobiDB-lite"/>
    </source>
</evidence>
<feature type="region of interest" description="Disordered" evidence="1">
    <location>
        <begin position="170"/>
        <end position="191"/>
    </location>
</feature>